<dbReference type="AlphaFoldDB" id="A0A0J1B8J7"/>
<sequence length="47" mass="5249">MLDLSEEFDSESFFIPFFPQNSLFVGTGDGALPLASARSVPRWWIVA</sequence>
<dbReference type="EMBL" id="LECT01000042">
    <property type="protein sequence ID" value="KLU03047.1"/>
    <property type="molecule type" value="Genomic_DNA"/>
</dbReference>
<protein>
    <submittedName>
        <fullName evidence="1">Uncharacterized protein</fullName>
    </submittedName>
</protein>
<name>A0A0J1B8J7_RHOIS</name>
<gene>
    <name evidence="1" type="ORF">RISK_005017</name>
</gene>
<reference evidence="1" key="1">
    <citation type="submission" date="2015-05" db="EMBL/GenBank/DDBJ databases">
        <title>Permanent draft genome of Rhodopirellula islandicus K833.</title>
        <authorList>
            <person name="Kizina J."/>
            <person name="Richter M."/>
            <person name="Glockner F.O."/>
            <person name="Harder J."/>
        </authorList>
    </citation>
    <scope>NUCLEOTIDE SEQUENCE [LARGE SCALE GENOMIC DNA]</scope>
    <source>
        <strain evidence="1">K833</strain>
    </source>
</reference>
<keyword evidence="2" id="KW-1185">Reference proteome</keyword>
<dbReference type="STRING" id="595434.RISK_005017"/>
<evidence type="ECO:0000313" key="1">
    <source>
        <dbReference type="EMBL" id="KLU03047.1"/>
    </source>
</evidence>
<dbReference type="Proteomes" id="UP000036367">
    <property type="component" value="Unassembled WGS sequence"/>
</dbReference>
<comment type="caution">
    <text evidence="1">The sequence shown here is derived from an EMBL/GenBank/DDBJ whole genome shotgun (WGS) entry which is preliminary data.</text>
</comment>
<organism evidence="1 2">
    <name type="scientific">Rhodopirellula islandica</name>
    <dbReference type="NCBI Taxonomy" id="595434"/>
    <lineage>
        <taxon>Bacteria</taxon>
        <taxon>Pseudomonadati</taxon>
        <taxon>Planctomycetota</taxon>
        <taxon>Planctomycetia</taxon>
        <taxon>Pirellulales</taxon>
        <taxon>Pirellulaceae</taxon>
        <taxon>Rhodopirellula</taxon>
    </lineage>
</organism>
<proteinExistence type="predicted"/>
<evidence type="ECO:0000313" key="2">
    <source>
        <dbReference type="Proteomes" id="UP000036367"/>
    </source>
</evidence>
<accession>A0A0J1B8J7</accession>